<proteinExistence type="predicted"/>
<gene>
    <name evidence="1" type="ORF">LIP_3210</name>
</gene>
<keyword evidence="2" id="KW-1185">Reference proteome</keyword>
<dbReference type="SUPFAM" id="SSF48452">
    <property type="entry name" value="TPR-like"/>
    <property type="match status" value="1"/>
</dbReference>
<accession>A0A0K2SPU4</accession>
<reference evidence="2" key="2">
    <citation type="journal article" date="2016" name="Int. J. Syst. Evol. Microbiol.">
        <title>Complete genome sequence and cell structure of Limnochorda pilosa, a Gram-negative spore-former within the phylum Firmicutes.</title>
        <authorList>
            <person name="Watanabe M."/>
            <person name="Kojima H."/>
            <person name="Fukui M."/>
        </authorList>
    </citation>
    <scope>NUCLEOTIDE SEQUENCE [LARGE SCALE GENOMIC DNA]</scope>
    <source>
        <strain evidence="2">HC45</strain>
    </source>
</reference>
<dbReference type="KEGG" id="lpil:LIP_3210"/>
<evidence type="ECO:0000313" key="2">
    <source>
        <dbReference type="Proteomes" id="UP000065807"/>
    </source>
</evidence>
<sequence length="257" mass="28354">MRSWGREGRAAPVVVLAALLVAWLAAGGTGAEEAPSDLFALAEEVYARRTGAEDARQAIALYQQALEAEPGRYQVPLRLAEAHWWLAEQVPKEERRALVEQGLVYARRAVELAPGEAETHYWHGVLQARVGEERGILQSLFMVDDVVNEMTRTLELDPNHEGAHYVLSQVYRKVPGWPLSVGDKRKALEHARVAAELSPDDTSRQLNLAESLLALGENDEAARVLQRVLDMPLTPGDEVNSRKDKDRAAELLGELGG</sequence>
<organism evidence="1 2">
    <name type="scientific">Limnochorda pilosa</name>
    <dbReference type="NCBI Taxonomy" id="1555112"/>
    <lineage>
        <taxon>Bacteria</taxon>
        <taxon>Bacillati</taxon>
        <taxon>Bacillota</taxon>
        <taxon>Limnochordia</taxon>
        <taxon>Limnochordales</taxon>
        <taxon>Limnochordaceae</taxon>
        <taxon>Limnochorda</taxon>
    </lineage>
</organism>
<dbReference type="Gene3D" id="1.25.40.10">
    <property type="entry name" value="Tetratricopeptide repeat domain"/>
    <property type="match status" value="1"/>
</dbReference>
<dbReference type="Proteomes" id="UP000065807">
    <property type="component" value="Chromosome"/>
</dbReference>
<dbReference type="Pfam" id="PF13176">
    <property type="entry name" value="TPR_7"/>
    <property type="match status" value="1"/>
</dbReference>
<protein>
    <submittedName>
        <fullName evidence="1">Uncharacterized protein</fullName>
    </submittedName>
</protein>
<dbReference type="STRING" id="1555112.LIP_3210"/>
<evidence type="ECO:0000313" key="1">
    <source>
        <dbReference type="EMBL" id="BAS29027.1"/>
    </source>
</evidence>
<dbReference type="EMBL" id="AP014924">
    <property type="protein sequence ID" value="BAS29027.1"/>
    <property type="molecule type" value="Genomic_DNA"/>
</dbReference>
<dbReference type="InterPro" id="IPR011990">
    <property type="entry name" value="TPR-like_helical_dom_sf"/>
</dbReference>
<dbReference type="InterPro" id="IPR019734">
    <property type="entry name" value="TPR_rpt"/>
</dbReference>
<reference evidence="2" key="1">
    <citation type="submission" date="2015-07" db="EMBL/GenBank/DDBJ databases">
        <title>Complete genome sequence and phylogenetic analysis of Limnochorda pilosa.</title>
        <authorList>
            <person name="Watanabe M."/>
            <person name="Kojima H."/>
            <person name="Fukui M."/>
        </authorList>
    </citation>
    <scope>NUCLEOTIDE SEQUENCE [LARGE SCALE GENOMIC DNA]</scope>
    <source>
        <strain evidence="2">HC45</strain>
    </source>
</reference>
<name>A0A0K2SPU4_LIMPI</name>
<dbReference type="AlphaFoldDB" id="A0A0K2SPU4"/>